<protein>
    <submittedName>
        <fullName evidence="1">Uncharacterized protein</fullName>
    </submittedName>
</protein>
<proteinExistence type="predicted"/>
<dbReference type="AlphaFoldDB" id="A0AAV3ZNR1"/>
<comment type="caution">
    <text evidence="1">The sequence shown here is derived from an EMBL/GenBank/DDBJ whole genome shotgun (WGS) entry which is preliminary data.</text>
</comment>
<evidence type="ECO:0000313" key="2">
    <source>
        <dbReference type="Proteomes" id="UP000735302"/>
    </source>
</evidence>
<dbReference type="Proteomes" id="UP000735302">
    <property type="component" value="Unassembled WGS sequence"/>
</dbReference>
<organism evidence="1 2">
    <name type="scientific">Plakobranchus ocellatus</name>
    <dbReference type="NCBI Taxonomy" id="259542"/>
    <lineage>
        <taxon>Eukaryota</taxon>
        <taxon>Metazoa</taxon>
        <taxon>Spiralia</taxon>
        <taxon>Lophotrochozoa</taxon>
        <taxon>Mollusca</taxon>
        <taxon>Gastropoda</taxon>
        <taxon>Heterobranchia</taxon>
        <taxon>Euthyneura</taxon>
        <taxon>Panpulmonata</taxon>
        <taxon>Sacoglossa</taxon>
        <taxon>Placobranchoidea</taxon>
        <taxon>Plakobranchidae</taxon>
        <taxon>Plakobranchus</taxon>
    </lineage>
</organism>
<dbReference type="EMBL" id="BLXT01002679">
    <property type="protein sequence ID" value="GFN96452.1"/>
    <property type="molecule type" value="Genomic_DNA"/>
</dbReference>
<name>A0AAV3ZNR1_9GAST</name>
<gene>
    <name evidence="1" type="ORF">PoB_002295800</name>
</gene>
<sequence length="97" mass="11157">MRSTKKVISVFQALRQTRTLAMGLELPAEGSLLISGRVRYPLCHKSSGFIEKRNIHCFMYDHELLTPVWLRCSMLVPNTKAREGSTMMQIARRDAYL</sequence>
<accession>A0AAV3ZNR1</accession>
<evidence type="ECO:0000313" key="1">
    <source>
        <dbReference type="EMBL" id="GFN96452.1"/>
    </source>
</evidence>
<reference evidence="1 2" key="1">
    <citation type="journal article" date="2021" name="Elife">
        <title>Chloroplast acquisition without the gene transfer in kleptoplastic sea slugs, Plakobranchus ocellatus.</title>
        <authorList>
            <person name="Maeda T."/>
            <person name="Takahashi S."/>
            <person name="Yoshida T."/>
            <person name="Shimamura S."/>
            <person name="Takaki Y."/>
            <person name="Nagai Y."/>
            <person name="Toyoda A."/>
            <person name="Suzuki Y."/>
            <person name="Arimoto A."/>
            <person name="Ishii H."/>
            <person name="Satoh N."/>
            <person name="Nishiyama T."/>
            <person name="Hasebe M."/>
            <person name="Maruyama T."/>
            <person name="Minagawa J."/>
            <person name="Obokata J."/>
            <person name="Shigenobu S."/>
        </authorList>
    </citation>
    <scope>NUCLEOTIDE SEQUENCE [LARGE SCALE GENOMIC DNA]</scope>
</reference>
<keyword evidence="2" id="KW-1185">Reference proteome</keyword>